<dbReference type="RefSeq" id="WP_190923645.1">
    <property type="nucleotide sequence ID" value="NZ_JACXJA010000001.1"/>
</dbReference>
<gene>
    <name evidence="2" type="ORF">IDH45_00485</name>
</gene>
<protein>
    <submittedName>
        <fullName evidence="2">Glycosyltransferase</fullName>
    </submittedName>
</protein>
<dbReference type="SUPFAM" id="SSF53448">
    <property type="entry name" value="Nucleotide-diphospho-sugar transferases"/>
    <property type="match status" value="2"/>
</dbReference>
<dbReference type="InterPro" id="IPR019734">
    <property type="entry name" value="TPR_rpt"/>
</dbReference>
<dbReference type="SMART" id="SM00028">
    <property type="entry name" value="TPR"/>
    <property type="match status" value="2"/>
</dbReference>
<dbReference type="InterPro" id="IPR001173">
    <property type="entry name" value="Glyco_trans_2-like"/>
</dbReference>
<dbReference type="SUPFAM" id="SSF48452">
    <property type="entry name" value="TPR-like"/>
    <property type="match status" value="1"/>
</dbReference>
<feature type="domain" description="Glycosyltransferase 2-like" evidence="1">
    <location>
        <begin position="254"/>
        <end position="371"/>
    </location>
</feature>
<feature type="domain" description="Glycosyltransferase 2-like" evidence="1">
    <location>
        <begin position="12"/>
        <end position="118"/>
    </location>
</feature>
<dbReference type="AlphaFoldDB" id="A0A927GX56"/>
<keyword evidence="3" id="KW-1185">Reference proteome</keyword>
<dbReference type="CDD" id="cd02511">
    <property type="entry name" value="Beta4Glucosyltransferase"/>
    <property type="match status" value="1"/>
</dbReference>
<name>A0A927GX56_9BACL</name>
<dbReference type="PANTHER" id="PTHR43630:SF2">
    <property type="entry name" value="GLYCOSYLTRANSFERASE"/>
    <property type="match status" value="1"/>
</dbReference>
<sequence>MSVSIILLAQHEQLLEMCLSRIRMYTDAPYDLIVVNDGAIDEPESKWLSKLDCTVITNEVPVGVAKGYNQGASAAKGERLVFLRDHMIVSEGWLNSLSVCLDRYEDAAMAGPYSNDVSGEQHMAVACGNMQQLDHTAKALQLTRTGHCKKVNRLLSGFLLVKRNAFELVGGFDERFGLEAFEDDDLCYRLLKEGFSLYIAEDCFVRYLPPPPLFPDDPLWYNRQLERNRVLAKEKWGVNINEALNRWGRPVTVSLCMIVKNEEATLERCLSNVRELVDEIVIVDTGSTDGTKELAARYADRIADFEWVDDFAKARNYAFSLATKEYILWLDADDVVLPEDAEKLRAVLSSLEWNVDSVSMHYNLSFDEEGRPAASLRRNRLVRRERNFQWIGVVHEYLKVSGNIMYSDIGITHRRMHKNSTRNLRIYEARLASNETFTPRDTFYFANELRDNKQWERAAAVYEQFLQMPAGWVEDKISACARAADCLAELGRLSEAKNKVIQSFAYALPRAEQCCRLGYYFMQSGEYEEACLWYEQALALPKPSEPNAMIELACWTWLPHLQLCVCYDRLGRREQARSHNEQAASYVPNDSRVLANRRYFQNILESSEVMRNERQEAIPL</sequence>
<organism evidence="2 3">
    <name type="scientific">Paenibacillus oceani</name>
    <dbReference type="NCBI Taxonomy" id="2772510"/>
    <lineage>
        <taxon>Bacteria</taxon>
        <taxon>Bacillati</taxon>
        <taxon>Bacillota</taxon>
        <taxon>Bacilli</taxon>
        <taxon>Bacillales</taxon>
        <taxon>Paenibacillaceae</taxon>
        <taxon>Paenibacillus</taxon>
    </lineage>
</organism>
<comment type="caution">
    <text evidence="2">The sequence shown here is derived from an EMBL/GenBank/DDBJ whole genome shotgun (WGS) entry which is preliminary data.</text>
</comment>
<reference evidence="2" key="1">
    <citation type="submission" date="2020-09" db="EMBL/GenBank/DDBJ databases">
        <title>A novel bacterium of genus Paenibacillus, isolated from South China Sea.</title>
        <authorList>
            <person name="Huang H."/>
            <person name="Mo K."/>
            <person name="Hu Y."/>
        </authorList>
    </citation>
    <scope>NUCLEOTIDE SEQUENCE</scope>
    <source>
        <strain evidence="2">IB182363</strain>
    </source>
</reference>
<dbReference type="Gene3D" id="1.25.40.10">
    <property type="entry name" value="Tetratricopeptide repeat domain"/>
    <property type="match status" value="1"/>
</dbReference>
<evidence type="ECO:0000313" key="3">
    <source>
        <dbReference type="Proteomes" id="UP000639396"/>
    </source>
</evidence>
<evidence type="ECO:0000313" key="2">
    <source>
        <dbReference type="EMBL" id="MBD2860461.1"/>
    </source>
</evidence>
<dbReference type="Proteomes" id="UP000639396">
    <property type="component" value="Unassembled WGS sequence"/>
</dbReference>
<dbReference type="Pfam" id="PF00535">
    <property type="entry name" value="Glycos_transf_2"/>
    <property type="match status" value="2"/>
</dbReference>
<dbReference type="PANTHER" id="PTHR43630">
    <property type="entry name" value="POLY-BETA-1,6-N-ACETYL-D-GLUCOSAMINE SYNTHASE"/>
    <property type="match status" value="1"/>
</dbReference>
<accession>A0A927GX56</accession>
<dbReference type="EMBL" id="JACXJA010000001">
    <property type="protein sequence ID" value="MBD2860461.1"/>
    <property type="molecule type" value="Genomic_DNA"/>
</dbReference>
<dbReference type="InterPro" id="IPR029044">
    <property type="entry name" value="Nucleotide-diphossugar_trans"/>
</dbReference>
<proteinExistence type="predicted"/>
<dbReference type="Gene3D" id="3.90.550.10">
    <property type="entry name" value="Spore Coat Polysaccharide Biosynthesis Protein SpsA, Chain A"/>
    <property type="match status" value="2"/>
</dbReference>
<dbReference type="InterPro" id="IPR011990">
    <property type="entry name" value="TPR-like_helical_dom_sf"/>
</dbReference>
<evidence type="ECO:0000259" key="1">
    <source>
        <dbReference type="Pfam" id="PF00535"/>
    </source>
</evidence>